<sequence>MPRTHLLLSLLALRAAAARGVVPCTETRKRKCCGDDVCEGPEDMNNCLADCPGITTDATCGEEPHSDRGGRGLTFGVGFRAASAQDCCDKCKEHARKNPTPVGRKGPCNSWTFCGLPVCWGLDTGWNHTFGECWLRFFEDPSKPTFGQRGALSAEYRRKFLHTRRACVDDQPGGMSPGWACPPTHVPWTSGSIGGPPLDLKTKWETSGGWGNMRVHRLDEAGKPIVETCTKNGGQPC</sequence>
<evidence type="ECO:0000313" key="3">
    <source>
        <dbReference type="Proteomes" id="UP001515480"/>
    </source>
</evidence>
<organism evidence="2 3">
    <name type="scientific">Prymnesium parvum</name>
    <name type="common">Toxic golden alga</name>
    <dbReference type="NCBI Taxonomy" id="97485"/>
    <lineage>
        <taxon>Eukaryota</taxon>
        <taxon>Haptista</taxon>
        <taxon>Haptophyta</taxon>
        <taxon>Prymnesiophyceae</taxon>
        <taxon>Prymnesiales</taxon>
        <taxon>Prymnesiaceae</taxon>
        <taxon>Prymnesium</taxon>
    </lineage>
</organism>
<dbReference type="EMBL" id="JBGBPQ010000012">
    <property type="protein sequence ID" value="KAL1515009.1"/>
    <property type="molecule type" value="Genomic_DNA"/>
</dbReference>
<gene>
    <name evidence="2" type="ORF">AB1Y20_004079</name>
</gene>
<accession>A0AB34J6U5</accession>
<dbReference type="PANTHER" id="PTHR33344:SF1">
    <property type="entry name" value="OS06G0214100 PROTEIN"/>
    <property type="match status" value="1"/>
</dbReference>
<protein>
    <recommendedName>
        <fullName evidence="4">Apple domain-containing protein</fullName>
    </recommendedName>
</protein>
<keyword evidence="1" id="KW-0732">Signal</keyword>
<comment type="caution">
    <text evidence="2">The sequence shown here is derived from an EMBL/GenBank/DDBJ whole genome shotgun (WGS) entry which is preliminary data.</text>
</comment>
<dbReference type="Proteomes" id="UP001515480">
    <property type="component" value="Unassembled WGS sequence"/>
</dbReference>
<proteinExistence type="predicted"/>
<dbReference type="AlphaFoldDB" id="A0AB34J6U5"/>
<name>A0AB34J6U5_PRYPA</name>
<evidence type="ECO:0000256" key="1">
    <source>
        <dbReference type="SAM" id="SignalP"/>
    </source>
</evidence>
<evidence type="ECO:0000313" key="2">
    <source>
        <dbReference type="EMBL" id="KAL1515009.1"/>
    </source>
</evidence>
<keyword evidence="3" id="KW-1185">Reference proteome</keyword>
<dbReference type="PANTHER" id="PTHR33344">
    <property type="entry name" value="OS02G0761600 PROTEIN"/>
    <property type="match status" value="1"/>
</dbReference>
<reference evidence="2 3" key="1">
    <citation type="journal article" date="2024" name="Science">
        <title>Giant polyketide synthase enzymes in the biosynthesis of giant marine polyether toxins.</title>
        <authorList>
            <person name="Fallon T.R."/>
            <person name="Shende V.V."/>
            <person name="Wierzbicki I.H."/>
            <person name="Pendleton A.L."/>
            <person name="Watervoot N.F."/>
            <person name="Auber R.P."/>
            <person name="Gonzalez D.J."/>
            <person name="Wisecaver J.H."/>
            <person name="Moore B.S."/>
        </authorList>
    </citation>
    <scope>NUCLEOTIDE SEQUENCE [LARGE SCALE GENOMIC DNA]</scope>
    <source>
        <strain evidence="2 3">12B1</strain>
    </source>
</reference>
<feature type="chain" id="PRO_5044349074" description="Apple domain-containing protein" evidence="1">
    <location>
        <begin position="21"/>
        <end position="237"/>
    </location>
</feature>
<feature type="signal peptide" evidence="1">
    <location>
        <begin position="1"/>
        <end position="20"/>
    </location>
</feature>
<evidence type="ECO:0008006" key="4">
    <source>
        <dbReference type="Google" id="ProtNLM"/>
    </source>
</evidence>